<evidence type="ECO:0000313" key="1">
    <source>
        <dbReference type="EMBL" id="MCP2270260.1"/>
    </source>
</evidence>
<proteinExistence type="predicted"/>
<protein>
    <submittedName>
        <fullName evidence="1">Uncharacterized protein</fullName>
    </submittedName>
</protein>
<reference evidence="1 2" key="1">
    <citation type="submission" date="2022-06" db="EMBL/GenBank/DDBJ databases">
        <title>Genomic Encyclopedia of Archaeal and Bacterial Type Strains, Phase II (KMG-II): from individual species to whole genera.</title>
        <authorList>
            <person name="Goeker M."/>
        </authorList>
    </citation>
    <scope>NUCLEOTIDE SEQUENCE [LARGE SCALE GENOMIC DNA]</scope>
    <source>
        <strain evidence="1 2">DSM 44255</strain>
    </source>
</reference>
<name>A0ABT1IC90_9PSEU</name>
<gene>
    <name evidence="1" type="ORF">LV75_002761</name>
</gene>
<sequence>MNHLLGEEALRYDNRVYGDAYVLPNAKIVMHPYSRYGTALEPAALSSYGLAAMADILGLEG</sequence>
<keyword evidence="2" id="KW-1185">Reference proteome</keyword>
<dbReference type="RefSeq" id="WP_253887240.1">
    <property type="nucleotide sequence ID" value="NZ_BAAAVB010000013.1"/>
</dbReference>
<dbReference type="Proteomes" id="UP001205185">
    <property type="component" value="Unassembled WGS sequence"/>
</dbReference>
<evidence type="ECO:0000313" key="2">
    <source>
        <dbReference type="Proteomes" id="UP001205185"/>
    </source>
</evidence>
<comment type="caution">
    <text evidence="1">The sequence shown here is derived from an EMBL/GenBank/DDBJ whole genome shotgun (WGS) entry which is preliminary data.</text>
</comment>
<accession>A0ABT1IC90</accession>
<organism evidence="1 2">
    <name type="scientific">Actinokineospora diospyrosa</name>
    <dbReference type="NCBI Taxonomy" id="103728"/>
    <lineage>
        <taxon>Bacteria</taxon>
        <taxon>Bacillati</taxon>
        <taxon>Actinomycetota</taxon>
        <taxon>Actinomycetes</taxon>
        <taxon>Pseudonocardiales</taxon>
        <taxon>Pseudonocardiaceae</taxon>
        <taxon>Actinokineospora</taxon>
    </lineage>
</organism>
<dbReference type="EMBL" id="JAMTCO010000006">
    <property type="protein sequence ID" value="MCP2270260.1"/>
    <property type="molecule type" value="Genomic_DNA"/>
</dbReference>